<dbReference type="InterPro" id="IPR036928">
    <property type="entry name" value="AS_sf"/>
</dbReference>
<proteinExistence type="predicted"/>
<gene>
    <name evidence="2" type="ORF">RFI_13539</name>
</gene>
<dbReference type="Proteomes" id="UP000023152">
    <property type="component" value="Unassembled WGS sequence"/>
</dbReference>
<dbReference type="PANTHER" id="PTHR11895:SF67">
    <property type="entry name" value="AMIDASE DOMAIN-CONTAINING PROTEIN"/>
    <property type="match status" value="1"/>
</dbReference>
<dbReference type="InterPro" id="IPR023631">
    <property type="entry name" value="Amidase_dom"/>
</dbReference>
<name>X6NBH0_RETFI</name>
<dbReference type="Pfam" id="PF01425">
    <property type="entry name" value="Amidase"/>
    <property type="match status" value="1"/>
</dbReference>
<evidence type="ECO:0000313" key="2">
    <source>
        <dbReference type="EMBL" id="ETO23640.1"/>
    </source>
</evidence>
<comment type="caution">
    <text evidence="2">The sequence shown here is derived from an EMBL/GenBank/DDBJ whole genome shotgun (WGS) entry which is preliminary data.</text>
</comment>
<dbReference type="EMBL" id="ASPP01009792">
    <property type="protein sequence ID" value="ETO23640.1"/>
    <property type="molecule type" value="Genomic_DNA"/>
</dbReference>
<evidence type="ECO:0000259" key="1">
    <source>
        <dbReference type="Pfam" id="PF01425"/>
    </source>
</evidence>
<sequence>MSSTQDWYNTALSVLQHDRTKKCVQWTAPVIITGAGFVLLHKYVHSKPRFPKEMSPENVYNVRKTDAPVANGAFLFLFRHLLDFPMIGDLVQEHLISTNDFDNIDNLANFIDVLPTYLPFHLCSDEELKNHVELSKKYPYENILTDAKARRELLYSKGKSNIWEKNVQYDKHEILTIEALYNSYVEKKCTPLDVATQLIAFQEKDLKHLNLFIQFHKEDILKQAEESTKRWQAGKPLSILDGIPVGVKDETHVKDIPCTHGTTFLAQVDGPQAEDDILITRLRALGAVIVAGMNMHEIGCNPTSINPNFGHIFNPYGTNCNRDACGSSSGSAAAVAAGLLCVALGADAGGSIRLPAGANGVVGLSATFGRIPMDGYEGAWSHLHKGIRQIDIETGAITSTIRDQMLMYYALAGGFNGSLLCNPSKSLTNPPKHFDSFLEQKDLSDITIGVWWDWITDADPEVFYSKKTHCFYNIVKQLKALLEYLQNNFKVRVKEYSISHLYEMVRSHELGVTSEFAAQSVREIRNGGNYLPSSWVPLLTGSRFKAGTFINAQKVRTYALRQMDRIFIESGIDVLITPSSACLPAFLTKSTLNSKFGESNLPLISEYMRFITLGNFVGIPGLVVPIGYASDGKDKENDRLPVCVQLYGYHWREHVLFRVGGVIEDHYFRKEFPSKKNRVVYKNL</sequence>
<dbReference type="InterPro" id="IPR000120">
    <property type="entry name" value="Amidase"/>
</dbReference>
<dbReference type="PANTHER" id="PTHR11895">
    <property type="entry name" value="TRANSAMIDASE"/>
    <property type="match status" value="1"/>
</dbReference>
<dbReference type="Gene3D" id="3.90.1300.10">
    <property type="entry name" value="Amidase signature (AS) domain"/>
    <property type="match status" value="1"/>
</dbReference>
<organism evidence="2 3">
    <name type="scientific">Reticulomyxa filosa</name>
    <dbReference type="NCBI Taxonomy" id="46433"/>
    <lineage>
        <taxon>Eukaryota</taxon>
        <taxon>Sar</taxon>
        <taxon>Rhizaria</taxon>
        <taxon>Retaria</taxon>
        <taxon>Foraminifera</taxon>
        <taxon>Monothalamids</taxon>
        <taxon>Reticulomyxidae</taxon>
        <taxon>Reticulomyxa</taxon>
    </lineage>
</organism>
<keyword evidence="3" id="KW-1185">Reference proteome</keyword>
<feature type="domain" description="Amidase" evidence="1">
    <location>
        <begin position="208"/>
        <end position="656"/>
    </location>
</feature>
<reference evidence="2 3" key="1">
    <citation type="journal article" date="2013" name="Curr. Biol.">
        <title>The Genome of the Foraminiferan Reticulomyxa filosa.</title>
        <authorList>
            <person name="Glockner G."/>
            <person name="Hulsmann N."/>
            <person name="Schleicher M."/>
            <person name="Noegel A.A."/>
            <person name="Eichinger L."/>
            <person name="Gallinger C."/>
            <person name="Pawlowski J."/>
            <person name="Sierra R."/>
            <person name="Euteneuer U."/>
            <person name="Pillet L."/>
            <person name="Moustafa A."/>
            <person name="Platzer M."/>
            <person name="Groth M."/>
            <person name="Szafranski K."/>
            <person name="Schliwa M."/>
        </authorList>
    </citation>
    <scope>NUCLEOTIDE SEQUENCE [LARGE SCALE GENOMIC DNA]</scope>
</reference>
<dbReference type="OrthoDB" id="566138at2759"/>
<dbReference type="GO" id="GO:0003824">
    <property type="term" value="F:catalytic activity"/>
    <property type="evidence" value="ECO:0007669"/>
    <property type="project" value="InterPro"/>
</dbReference>
<dbReference type="SUPFAM" id="SSF75304">
    <property type="entry name" value="Amidase signature (AS) enzymes"/>
    <property type="match status" value="1"/>
</dbReference>
<accession>X6NBH0</accession>
<protein>
    <recommendedName>
        <fullName evidence="1">Amidase domain-containing protein</fullName>
    </recommendedName>
</protein>
<dbReference type="AlphaFoldDB" id="X6NBH0"/>
<evidence type="ECO:0000313" key="3">
    <source>
        <dbReference type="Proteomes" id="UP000023152"/>
    </source>
</evidence>
<dbReference type="OMA" id="PGWHIDG"/>